<evidence type="ECO:0000259" key="7">
    <source>
        <dbReference type="Pfam" id="PF00294"/>
    </source>
</evidence>
<keyword evidence="4" id="KW-0418">Kinase</keyword>
<dbReference type="Proteomes" id="UP000219994">
    <property type="component" value="Unassembled WGS sequence"/>
</dbReference>
<keyword evidence="3" id="KW-0547">Nucleotide-binding</keyword>
<protein>
    <recommendedName>
        <fullName evidence="7">Carbohydrate kinase PfkB domain-containing protein</fullName>
    </recommendedName>
</protein>
<dbReference type="InterPro" id="IPR011611">
    <property type="entry name" value="PfkB_dom"/>
</dbReference>
<evidence type="ECO:0000256" key="4">
    <source>
        <dbReference type="ARBA" id="ARBA00022777"/>
    </source>
</evidence>
<dbReference type="InterPro" id="IPR029056">
    <property type="entry name" value="Ribokinase-like"/>
</dbReference>
<dbReference type="InterPro" id="IPR050306">
    <property type="entry name" value="PfkB_Carbo_kinase"/>
</dbReference>
<feature type="domain" description="Carbohydrate kinase PfkB" evidence="7">
    <location>
        <begin position="1"/>
        <end position="293"/>
    </location>
</feature>
<dbReference type="Gene3D" id="3.40.1190.20">
    <property type="match status" value="1"/>
</dbReference>
<dbReference type="PANTHER" id="PTHR43085:SF1">
    <property type="entry name" value="PSEUDOURIDINE KINASE-RELATED"/>
    <property type="match status" value="1"/>
</dbReference>
<organism evidence="8 9">
    <name type="scientific">Candidatus Lumbricidiphila eiseniae</name>
    <dbReference type="NCBI Taxonomy" id="1969409"/>
    <lineage>
        <taxon>Bacteria</taxon>
        <taxon>Bacillati</taxon>
        <taxon>Actinomycetota</taxon>
        <taxon>Actinomycetes</taxon>
        <taxon>Micrococcales</taxon>
        <taxon>Microbacteriaceae</taxon>
        <taxon>Candidatus Lumbricidiphila</taxon>
    </lineage>
</organism>
<dbReference type="GO" id="GO:0005524">
    <property type="term" value="F:ATP binding"/>
    <property type="evidence" value="ECO:0007669"/>
    <property type="project" value="UniProtKB-KW"/>
</dbReference>
<sequence length="310" mass="33232">MPRVVTLGETMILVHPARFEPVESAVEFRLGIGGAESNVACHLAALGVAVAWAGRVGDDPLGRRLVRQLTERGVDTRWVEVDASFPTGMYVKNPGTGVHYYRANSAASRMSSTFLTRLPLREARLIHVSGITPVLSPTCSEMIDAVMDRVGGASTLVSFDVNHRAALWAADVAASRLRTLADQADIVFVGRDEAARLWGISTAQEVRDLLASPSYLIVKDGAVGATEFARGENGCDVQTFVASMRVEVVEEVGAGDAYAAGYLAALLAGLDAHARLRGGHERAALSLQTMGDVPDKHTTRHERSRTTRAQ</sequence>
<evidence type="ECO:0000256" key="2">
    <source>
        <dbReference type="ARBA" id="ARBA00022679"/>
    </source>
</evidence>
<comment type="caution">
    <text evidence="8">The sequence shown here is derived from an EMBL/GenBank/DDBJ whole genome shotgun (WGS) entry which is preliminary data.</text>
</comment>
<dbReference type="CDD" id="cd01166">
    <property type="entry name" value="KdgK"/>
    <property type="match status" value="1"/>
</dbReference>
<dbReference type="AlphaFoldDB" id="A0A2A6FQX7"/>
<dbReference type="GO" id="GO:0016301">
    <property type="term" value="F:kinase activity"/>
    <property type="evidence" value="ECO:0007669"/>
    <property type="project" value="UniProtKB-KW"/>
</dbReference>
<evidence type="ECO:0000313" key="8">
    <source>
        <dbReference type="EMBL" id="PDQ35011.1"/>
    </source>
</evidence>
<evidence type="ECO:0000256" key="3">
    <source>
        <dbReference type="ARBA" id="ARBA00022741"/>
    </source>
</evidence>
<feature type="region of interest" description="Disordered" evidence="6">
    <location>
        <begin position="287"/>
        <end position="310"/>
    </location>
</feature>
<comment type="similarity">
    <text evidence="1">Belongs to the carbohydrate kinase PfkB family.</text>
</comment>
<evidence type="ECO:0000256" key="6">
    <source>
        <dbReference type="SAM" id="MobiDB-lite"/>
    </source>
</evidence>
<dbReference type="Pfam" id="PF00294">
    <property type="entry name" value="PfkB"/>
    <property type="match status" value="1"/>
</dbReference>
<evidence type="ECO:0000313" key="9">
    <source>
        <dbReference type="Proteomes" id="UP000219994"/>
    </source>
</evidence>
<name>A0A2A6FQX7_9MICO</name>
<keyword evidence="5" id="KW-0067">ATP-binding</keyword>
<reference evidence="9" key="1">
    <citation type="submission" date="2017-03" db="EMBL/GenBank/DDBJ databases">
        <authorList>
            <person name="Lund M.B."/>
        </authorList>
    </citation>
    <scope>NUCLEOTIDE SEQUENCE [LARGE SCALE GENOMIC DNA]</scope>
</reference>
<evidence type="ECO:0000256" key="5">
    <source>
        <dbReference type="ARBA" id="ARBA00022840"/>
    </source>
</evidence>
<gene>
    <name evidence="8" type="ORF">B5766_08485</name>
</gene>
<dbReference type="EMBL" id="NAEP01000042">
    <property type="protein sequence ID" value="PDQ35011.1"/>
    <property type="molecule type" value="Genomic_DNA"/>
</dbReference>
<dbReference type="PANTHER" id="PTHR43085">
    <property type="entry name" value="HEXOKINASE FAMILY MEMBER"/>
    <property type="match status" value="1"/>
</dbReference>
<proteinExistence type="inferred from homology"/>
<evidence type="ECO:0000256" key="1">
    <source>
        <dbReference type="ARBA" id="ARBA00010688"/>
    </source>
</evidence>
<dbReference type="SUPFAM" id="SSF53613">
    <property type="entry name" value="Ribokinase-like"/>
    <property type="match status" value="1"/>
</dbReference>
<keyword evidence="2" id="KW-0808">Transferase</keyword>
<accession>A0A2A6FQX7</accession>